<evidence type="ECO:0000313" key="3">
    <source>
        <dbReference type="EMBL" id="KIP05983.1"/>
    </source>
</evidence>
<evidence type="ECO:0000256" key="1">
    <source>
        <dbReference type="SAM" id="MobiDB-lite"/>
    </source>
</evidence>
<organism evidence="3 4">
    <name type="scientific">Phlebiopsis gigantea (strain 11061_1 CR5-6)</name>
    <name type="common">White-rot fungus</name>
    <name type="synonym">Peniophora gigantea</name>
    <dbReference type="NCBI Taxonomy" id="745531"/>
    <lineage>
        <taxon>Eukaryota</taxon>
        <taxon>Fungi</taxon>
        <taxon>Dikarya</taxon>
        <taxon>Basidiomycota</taxon>
        <taxon>Agaricomycotina</taxon>
        <taxon>Agaricomycetes</taxon>
        <taxon>Polyporales</taxon>
        <taxon>Phanerochaetaceae</taxon>
        <taxon>Phlebiopsis</taxon>
    </lineage>
</organism>
<dbReference type="Proteomes" id="UP000053257">
    <property type="component" value="Unassembled WGS sequence"/>
</dbReference>
<dbReference type="HOGENOM" id="CLU_627155_0_0_1"/>
<feature type="compositionally biased region" description="Low complexity" evidence="1">
    <location>
        <begin position="189"/>
        <end position="200"/>
    </location>
</feature>
<proteinExistence type="predicted"/>
<accession>A0A0C3PIW2</accession>
<name>A0A0C3PIW2_PHLG1</name>
<feature type="compositionally biased region" description="Low complexity" evidence="1">
    <location>
        <begin position="16"/>
        <end position="27"/>
    </location>
</feature>
<evidence type="ECO:0000313" key="4">
    <source>
        <dbReference type="Proteomes" id="UP000053257"/>
    </source>
</evidence>
<feature type="domain" description="DUF6532" evidence="2">
    <location>
        <begin position="229"/>
        <end position="322"/>
    </location>
</feature>
<reference evidence="3 4" key="1">
    <citation type="journal article" date="2014" name="PLoS Genet.">
        <title>Analysis of the Phlebiopsis gigantea genome, transcriptome and secretome provides insight into its pioneer colonization strategies of wood.</title>
        <authorList>
            <person name="Hori C."/>
            <person name="Ishida T."/>
            <person name="Igarashi K."/>
            <person name="Samejima M."/>
            <person name="Suzuki H."/>
            <person name="Master E."/>
            <person name="Ferreira P."/>
            <person name="Ruiz-Duenas F.J."/>
            <person name="Held B."/>
            <person name="Canessa P."/>
            <person name="Larrondo L.F."/>
            <person name="Schmoll M."/>
            <person name="Druzhinina I.S."/>
            <person name="Kubicek C.P."/>
            <person name="Gaskell J.A."/>
            <person name="Kersten P."/>
            <person name="St John F."/>
            <person name="Glasner J."/>
            <person name="Sabat G."/>
            <person name="Splinter BonDurant S."/>
            <person name="Syed K."/>
            <person name="Yadav J."/>
            <person name="Mgbeahuruike A.C."/>
            <person name="Kovalchuk A."/>
            <person name="Asiegbu F.O."/>
            <person name="Lackner G."/>
            <person name="Hoffmeister D."/>
            <person name="Rencoret J."/>
            <person name="Gutierrez A."/>
            <person name="Sun H."/>
            <person name="Lindquist E."/>
            <person name="Barry K."/>
            <person name="Riley R."/>
            <person name="Grigoriev I.V."/>
            <person name="Henrissat B."/>
            <person name="Kues U."/>
            <person name="Berka R.M."/>
            <person name="Martinez A.T."/>
            <person name="Covert S.F."/>
            <person name="Blanchette R.A."/>
            <person name="Cullen D."/>
        </authorList>
    </citation>
    <scope>NUCLEOTIDE SEQUENCE [LARGE SCALE GENOMIC DNA]</scope>
    <source>
        <strain evidence="3 4">11061_1 CR5-6</strain>
    </source>
</reference>
<dbReference type="STRING" id="745531.A0A0C3PIW2"/>
<gene>
    <name evidence="3" type="ORF">PHLGIDRAFT_516880</name>
</gene>
<feature type="region of interest" description="Disordered" evidence="1">
    <location>
        <begin position="145"/>
        <end position="220"/>
    </location>
</feature>
<feature type="region of interest" description="Disordered" evidence="1">
    <location>
        <begin position="1"/>
        <end position="36"/>
    </location>
</feature>
<dbReference type="InterPro" id="IPR045341">
    <property type="entry name" value="DUF6532"/>
</dbReference>
<sequence length="437" mass="47884">MRMTGAWPFGLPPAAQPFEEPLAPELEPQLHSEHAPFNVPVNENSIFLDLNPGMTAGPVLPQPAARVHPRYGDSDNDEEELSQQYVQYDMTVPLSGPSLRVANPIVSENLLGPTRIERPANLVPRESGHRPQGAGLYAPLVPAAPQHQLSQRSREPCAQISPPSMQSAAASTDSLPSLMDEGEHNRAPSEAASTLTSSSEVGSKKGRPRPSRSIKQVAGDTRKRLVDTAYRYMRARIAGVNAYPEKKEMTEMICDAWLDSWTELQDDGVVLVGLNQEMAKEEVALIRSRITQVRGELKDAACDKLDRFYTFDRVPPQPTDPLAIKNKNFYARLIAPERKPLFLRAGAPPNANAALYRARDRLALKDARESLRSPSLAQNVEREPYLPRSRGAEASVGLASPSLGEYAGSSESTIILWRGGGQTYIGHIYPDSDKIGA</sequence>
<keyword evidence="4" id="KW-1185">Reference proteome</keyword>
<dbReference type="AlphaFoldDB" id="A0A0C3PIW2"/>
<dbReference type="Pfam" id="PF20149">
    <property type="entry name" value="DUF6532"/>
    <property type="match status" value="1"/>
</dbReference>
<feature type="compositionally biased region" description="Polar residues" evidence="1">
    <location>
        <begin position="161"/>
        <end position="175"/>
    </location>
</feature>
<evidence type="ECO:0000259" key="2">
    <source>
        <dbReference type="Pfam" id="PF20149"/>
    </source>
</evidence>
<protein>
    <recommendedName>
        <fullName evidence="2">DUF6532 domain-containing protein</fullName>
    </recommendedName>
</protein>
<dbReference type="EMBL" id="KN840528">
    <property type="protein sequence ID" value="KIP05983.1"/>
    <property type="molecule type" value="Genomic_DNA"/>
</dbReference>
<dbReference type="OrthoDB" id="2840219at2759"/>